<keyword evidence="3" id="KW-1185">Reference proteome</keyword>
<reference evidence="2" key="1">
    <citation type="submission" date="2018-02" db="EMBL/GenBank/DDBJ databases">
        <authorList>
            <person name="Vasarhelyi B.M."/>
            <person name="Deshmukh S."/>
            <person name="Balint B."/>
            <person name="Kukolya J."/>
        </authorList>
    </citation>
    <scope>NUCLEOTIDE SEQUENCE</scope>
    <source>
        <strain evidence="2">KB22</strain>
    </source>
</reference>
<feature type="signal peptide" evidence="1">
    <location>
        <begin position="1"/>
        <end position="19"/>
    </location>
</feature>
<dbReference type="RefSeq" id="WP_196936339.1">
    <property type="nucleotide sequence ID" value="NZ_MU158698.1"/>
</dbReference>
<dbReference type="EMBL" id="PRDK01000006">
    <property type="protein sequence ID" value="MBE8714412.1"/>
    <property type="molecule type" value="Genomic_DNA"/>
</dbReference>
<evidence type="ECO:0000313" key="2">
    <source>
        <dbReference type="EMBL" id="MBE8714412.1"/>
    </source>
</evidence>
<proteinExistence type="predicted"/>
<gene>
    <name evidence="2" type="ORF">C4F49_12040</name>
</gene>
<evidence type="ECO:0000313" key="3">
    <source>
        <dbReference type="Proteomes" id="UP000616201"/>
    </source>
</evidence>
<feature type="chain" id="PRO_5037978546" description="DUF541 domain-containing protein" evidence="1">
    <location>
        <begin position="20"/>
        <end position="205"/>
    </location>
</feature>
<evidence type="ECO:0000256" key="1">
    <source>
        <dbReference type="SAM" id="SignalP"/>
    </source>
</evidence>
<name>A0A928UXB2_9SPHI</name>
<sequence length="205" mass="23094">MKTSILFLFCLASICTAFAQSATKPFIEVRGMAKLERSIKSYKLDIVINQDQSYTDNKRTLDEVRNGFFEKAKSVGIDPTRFKEDKIAYVLTQYGAGGSYYTFETTKPEELIAIHSLMEDKSGTVLLIAKRIVYNPVTNFSKTMTDAFNDGKGRAEKIAAAMGKNLGELQSVIDYSNADDEEESVGYFQTEEDSYYYVSLKYAIE</sequence>
<evidence type="ECO:0008006" key="4">
    <source>
        <dbReference type="Google" id="ProtNLM"/>
    </source>
</evidence>
<dbReference type="Proteomes" id="UP000616201">
    <property type="component" value="Unassembled WGS sequence"/>
</dbReference>
<dbReference type="AlphaFoldDB" id="A0A928UXB2"/>
<keyword evidence="1" id="KW-0732">Signal</keyword>
<organism evidence="2 3">
    <name type="scientific">Sphingobacterium hungaricum</name>
    <dbReference type="NCBI Taxonomy" id="2082723"/>
    <lineage>
        <taxon>Bacteria</taxon>
        <taxon>Pseudomonadati</taxon>
        <taxon>Bacteroidota</taxon>
        <taxon>Sphingobacteriia</taxon>
        <taxon>Sphingobacteriales</taxon>
        <taxon>Sphingobacteriaceae</taxon>
        <taxon>Sphingobacterium</taxon>
    </lineage>
</organism>
<protein>
    <recommendedName>
        <fullName evidence="4">DUF541 domain-containing protein</fullName>
    </recommendedName>
</protein>
<comment type="caution">
    <text evidence="2">The sequence shown here is derived from an EMBL/GenBank/DDBJ whole genome shotgun (WGS) entry which is preliminary data.</text>
</comment>
<accession>A0A928UXB2</accession>